<reference evidence="2 3" key="1">
    <citation type="submission" date="2018-11" db="EMBL/GenBank/DDBJ databases">
        <authorList>
            <consortium name="Pathogen Informatics"/>
        </authorList>
    </citation>
    <scope>NUCLEOTIDE SEQUENCE [LARGE SCALE GENOMIC DNA]</scope>
    <source>
        <strain evidence="2 3">Zambia</strain>
    </source>
</reference>
<keyword evidence="1" id="KW-0175">Coiled coil</keyword>
<sequence>MEKLRRSNHEANLRVAAMIKLTQGREHTLTDQDRAALSTIPLFPNISLHGTWSGMSGGLENIGATSGTGRSGYLAPYHTGSGGSLSPHLAGSAFQFIGNTSSSAGIGTVGGRASVPGQLMTSPDLQQHLQELTRLRFQNSELEIRLKATQRELDTKSARLNILETTHMNSATRIHDLGTRSPSSNQLSKELAILRKTNQELSVKFNQLQMELDERSRGGTSTVGAYDRLKSSVDKMAVGGSQQETIDLGFVLLGTHQQGVPVILRKLMLPDGFYPMSPALQS</sequence>
<gene>
    <name evidence="2" type="ORF">SMRZ_LOCUS6560</name>
</gene>
<dbReference type="AlphaFoldDB" id="A0A3P8B5L1"/>
<dbReference type="Proteomes" id="UP000277204">
    <property type="component" value="Unassembled WGS sequence"/>
</dbReference>
<organism evidence="2 3">
    <name type="scientific">Schistosoma margrebowiei</name>
    <dbReference type="NCBI Taxonomy" id="48269"/>
    <lineage>
        <taxon>Eukaryota</taxon>
        <taxon>Metazoa</taxon>
        <taxon>Spiralia</taxon>
        <taxon>Lophotrochozoa</taxon>
        <taxon>Platyhelminthes</taxon>
        <taxon>Trematoda</taxon>
        <taxon>Digenea</taxon>
        <taxon>Strigeidida</taxon>
        <taxon>Schistosomatoidea</taxon>
        <taxon>Schistosomatidae</taxon>
        <taxon>Schistosoma</taxon>
    </lineage>
</organism>
<feature type="coiled-coil region" evidence="1">
    <location>
        <begin position="125"/>
        <end position="211"/>
    </location>
</feature>
<keyword evidence="3" id="KW-1185">Reference proteome</keyword>
<protein>
    <submittedName>
        <fullName evidence="2">Uncharacterized protein</fullName>
    </submittedName>
</protein>
<accession>A0A3P8B5L1</accession>
<dbReference type="EMBL" id="UZAI01002465">
    <property type="protein sequence ID" value="VDO71838.1"/>
    <property type="molecule type" value="Genomic_DNA"/>
</dbReference>
<evidence type="ECO:0000313" key="2">
    <source>
        <dbReference type="EMBL" id="VDO71838.1"/>
    </source>
</evidence>
<evidence type="ECO:0000256" key="1">
    <source>
        <dbReference type="SAM" id="Coils"/>
    </source>
</evidence>
<proteinExistence type="predicted"/>
<evidence type="ECO:0000313" key="3">
    <source>
        <dbReference type="Proteomes" id="UP000277204"/>
    </source>
</evidence>
<name>A0A3P8B5L1_9TREM</name>